<evidence type="ECO:0000256" key="1">
    <source>
        <dbReference type="SAM" id="Phobius"/>
    </source>
</evidence>
<keyword evidence="1" id="KW-0472">Membrane</keyword>
<keyword evidence="1" id="KW-1133">Transmembrane helix</keyword>
<protein>
    <submittedName>
        <fullName evidence="2">Uncharacterized protein</fullName>
    </submittedName>
</protein>
<reference evidence="2 3" key="1">
    <citation type="submission" date="2023-05" db="EMBL/GenBank/DDBJ databases">
        <title>Flavobacterium sedimenti sp. nov., isolated from the sediment.</title>
        <authorList>
            <person name="Wu N."/>
        </authorList>
    </citation>
    <scope>NUCLEOTIDE SEQUENCE [LARGE SCALE GENOMIC DNA]</scope>
    <source>
        <strain evidence="2 3">YZ-48</strain>
    </source>
</reference>
<name>A0ABT6XN47_9FLAO</name>
<dbReference type="RefSeq" id="WP_283238184.1">
    <property type="nucleotide sequence ID" value="NZ_JASGBP010000001.1"/>
</dbReference>
<evidence type="ECO:0000313" key="2">
    <source>
        <dbReference type="EMBL" id="MDI9256509.1"/>
    </source>
</evidence>
<sequence>MNYLKFTSYAYIIAAILFAVEAFLKLQEGDNNKAILMGLFALGCVFLFFFRRNFAKKFEERNKKP</sequence>
<accession>A0ABT6XN47</accession>
<evidence type="ECO:0000313" key="3">
    <source>
        <dbReference type="Proteomes" id="UP001230035"/>
    </source>
</evidence>
<feature type="transmembrane region" description="Helical" evidence="1">
    <location>
        <begin position="6"/>
        <end position="24"/>
    </location>
</feature>
<dbReference type="EMBL" id="JASGBP010000001">
    <property type="protein sequence ID" value="MDI9256509.1"/>
    <property type="molecule type" value="Genomic_DNA"/>
</dbReference>
<gene>
    <name evidence="2" type="ORF">QHT84_03680</name>
</gene>
<comment type="caution">
    <text evidence="2">The sequence shown here is derived from an EMBL/GenBank/DDBJ whole genome shotgun (WGS) entry which is preliminary data.</text>
</comment>
<dbReference type="Proteomes" id="UP001230035">
    <property type="component" value="Unassembled WGS sequence"/>
</dbReference>
<organism evidence="2 3">
    <name type="scientific">Flavobacterium sedimenticola</name>
    <dbReference type="NCBI Taxonomy" id="3043286"/>
    <lineage>
        <taxon>Bacteria</taxon>
        <taxon>Pseudomonadati</taxon>
        <taxon>Bacteroidota</taxon>
        <taxon>Flavobacteriia</taxon>
        <taxon>Flavobacteriales</taxon>
        <taxon>Flavobacteriaceae</taxon>
        <taxon>Flavobacterium</taxon>
    </lineage>
</organism>
<proteinExistence type="predicted"/>
<keyword evidence="3" id="KW-1185">Reference proteome</keyword>
<keyword evidence="1" id="KW-0812">Transmembrane</keyword>
<feature type="transmembrane region" description="Helical" evidence="1">
    <location>
        <begin position="36"/>
        <end position="54"/>
    </location>
</feature>